<reference evidence="3 4" key="1">
    <citation type="submission" date="2006-07" db="EMBL/GenBank/DDBJ databases">
        <title>Annotation of the draft genome assembly of Chlorobium ferroxidans DSM 13031.</title>
        <authorList>
            <consortium name="US DOE Joint Genome Institute (JGI-ORNL)"/>
            <person name="Larimer F."/>
            <person name="Land M."/>
            <person name="Hauser L."/>
        </authorList>
    </citation>
    <scope>NUCLEOTIDE SEQUENCE [LARGE SCALE GENOMIC DNA]</scope>
    <source>
        <strain evidence="3 4">DSM 13031</strain>
    </source>
</reference>
<dbReference type="EMBL" id="AASE01000022">
    <property type="protein sequence ID" value="EAT58366.1"/>
    <property type="molecule type" value="Genomic_DNA"/>
</dbReference>
<name>Q0YPW3_9CHLB</name>
<evidence type="ECO:0000259" key="2">
    <source>
        <dbReference type="PROSITE" id="PS50112"/>
    </source>
</evidence>
<evidence type="ECO:0000313" key="3">
    <source>
        <dbReference type="EMBL" id="EAT58366.1"/>
    </source>
</evidence>
<dbReference type="CDD" id="cd00130">
    <property type="entry name" value="PAS"/>
    <property type="match status" value="2"/>
</dbReference>
<dbReference type="NCBIfam" id="TIGR00229">
    <property type="entry name" value="sensory_box"/>
    <property type="match status" value="2"/>
</dbReference>
<dbReference type="SMART" id="SM00091">
    <property type="entry name" value="PAS"/>
    <property type="match status" value="2"/>
</dbReference>
<dbReference type="RefSeq" id="WP_006367052.1">
    <property type="nucleotide sequence ID" value="NZ_AASE01000022.1"/>
</dbReference>
<protein>
    <submittedName>
        <fullName evidence="3">PAS</fullName>
    </submittedName>
</protein>
<evidence type="ECO:0000313" key="4">
    <source>
        <dbReference type="Proteomes" id="UP000004162"/>
    </source>
</evidence>
<dbReference type="InterPro" id="IPR013655">
    <property type="entry name" value="PAS_fold_3"/>
</dbReference>
<dbReference type="SUPFAM" id="SSF55785">
    <property type="entry name" value="PYP-like sensor domain (PAS domain)"/>
    <property type="match status" value="2"/>
</dbReference>
<dbReference type="AlphaFoldDB" id="Q0YPW3"/>
<evidence type="ECO:0000256" key="1">
    <source>
        <dbReference type="SAM" id="MobiDB-lite"/>
    </source>
</evidence>
<dbReference type="PANTHER" id="PTHR44757:SF2">
    <property type="entry name" value="BIOFILM ARCHITECTURE MAINTENANCE PROTEIN MBAA"/>
    <property type="match status" value="1"/>
</dbReference>
<dbReference type="Pfam" id="PF08447">
    <property type="entry name" value="PAS_3"/>
    <property type="match status" value="1"/>
</dbReference>
<dbReference type="OrthoDB" id="9783713at2"/>
<dbReference type="Proteomes" id="UP000004162">
    <property type="component" value="Unassembled WGS sequence"/>
</dbReference>
<organism evidence="3 4">
    <name type="scientific">Chlorobium ferrooxidans DSM 13031</name>
    <dbReference type="NCBI Taxonomy" id="377431"/>
    <lineage>
        <taxon>Bacteria</taxon>
        <taxon>Pseudomonadati</taxon>
        <taxon>Chlorobiota</taxon>
        <taxon>Chlorobiia</taxon>
        <taxon>Chlorobiales</taxon>
        <taxon>Chlorobiaceae</taxon>
        <taxon>Chlorobium/Pelodictyon group</taxon>
        <taxon>Chlorobium</taxon>
    </lineage>
</organism>
<dbReference type="InterPro" id="IPR052155">
    <property type="entry name" value="Biofilm_reg_signaling"/>
</dbReference>
<proteinExistence type="predicted"/>
<accession>Q0YPW3</accession>
<dbReference type="Pfam" id="PF13426">
    <property type="entry name" value="PAS_9"/>
    <property type="match status" value="1"/>
</dbReference>
<keyword evidence="4" id="KW-1185">Reference proteome</keyword>
<gene>
    <name evidence="3" type="ORF">CferDRAFT_0414</name>
</gene>
<feature type="compositionally biased region" description="Basic residues" evidence="1">
    <location>
        <begin position="241"/>
        <end position="252"/>
    </location>
</feature>
<dbReference type="PROSITE" id="PS50112">
    <property type="entry name" value="PAS"/>
    <property type="match status" value="1"/>
</dbReference>
<dbReference type="InterPro" id="IPR035965">
    <property type="entry name" value="PAS-like_dom_sf"/>
</dbReference>
<comment type="caution">
    <text evidence="3">The sequence shown here is derived from an EMBL/GenBank/DDBJ whole genome shotgun (WGS) entry which is preliminary data.</text>
</comment>
<dbReference type="PANTHER" id="PTHR44757">
    <property type="entry name" value="DIGUANYLATE CYCLASE DGCP"/>
    <property type="match status" value="1"/>
</dbReference>
<feature type="domain" description="PAS" evidence="2">
    <location>
        <begin position="12"/>
        <end position="84"/>
    </location>
</feature>
<feature type="region of interest" description="Disordered" evidence="1">
    <location>
        <begin position="233"/>
        <end position="252"/>
    </location>
</feature>
<sequence length="252" mass="28648">MITQGKNIQQQAEQDPDRFFDLIPDPVCIVSSDGSFRKVNAAWELVLGYSNEELLSISFFDLIHPEDRELTIKELEPQAALKNRHFINRYRAKSGDYRWLEWNANPADGGVLYATARDVTCRIEAEEQIRLLADTFTWCAHGIAIGIPSTKRIMTCNHAFAAMHGMSIDEVSGQLFFDLYPESEHAAIQRHLTELKQKDSLRFETRRLKKDGSVFAAQMDIVNIQDDQGQGALSYHNSSGYHRKNKARGCTP</sequence>
<dbReference type="InterPro" id="IPR000014">
    <property type="entry name" value="PAS"/>
</dbReference>
<reference evidence="3 4" key="2">
    <citation type="submission" date="2006-07" db="EMBL/GenBank/DDBJ databases">
        <title>Sequencing of the draft genome and assembly of Chlorobium ferroxidans DSM 13031.</title>
        <authorList>
            <consortium name="US DOE Joint Genome Institute (JGI-PGF)"/>
            <person name="Copeland A."/>
            <person name="Lucas S."/>
            <person name="Lapidus A."/>
            <person name="Barry K."/>
            <person name="Glavina del Rio T."/>
            <person name="Dalin E."/>
            <person name="Tice H."/>
            <person name="Bruce D."/>
            <person name="Pitluck S."/>
            <person name="Richardson P."/>
        </authorList>
    </citation>
    <scope>NUCLEOTIDE SEQUENCE [LARGE SCALE GENOMIC DNA]</scope>
    <source>
        <strain evidence="3 4">DSM 13031</strain>
    </source>
</reference>
<dbReference type="Gene3D" id="3.30.450.20">
    <property type="entry name" value="PAS domain"/>
    <property type="match status" value="2"/>
</dbReference>